<sequence length="77" mass="8470">MPYVCGRFPCPSPGCEHCDPLIMSLPVPDITPPPYRPGWECPRCHKSNAPRVVTCDCSPDKREGEANGNASLFRQSP</sequence>
<dbReference type="AlphaFoldDB" id="A0A9W6CS60"/>
<protein>
    <submittedName>
        <fullName evidence="1">Uncharacterized protein</fullName>
    </submittedName>
</protein>
<organism evidence="1 2">
    <name type="scientific">Xanthobacter flavus</name>
    <dbReference type="NCBI Taxonomy" id="281"/>
    <lineage>
        <taxon>Bacteria</taxon>
        <taxon>Pseudomonadati</taxon>
        <taxon>Pseudomonadota</taxon>
        <taxon>Alphaproteobacteria</taxon>
        <taxon>Hyphomicrobiales</taxon>
        <taxon>Xanthobacteraceae</taxon>
        <taxon>Xanthobacter</taxon>
    </lineage>
</organism>
<gene>
    <name evidence="1" type="ORF">XFLAVUS301_25570</name>
</gene>
<reference evidence="1" key="1">
    <citation type="submission" date="2022-12" db="EMBL/GenBank/DDBJ databases">
        <title>Reference genome sequencing for broad-spectrum identification of bacterial and archaeal isolates by mass spectrometry.</title>
        <authorList>
            <person name="Sekiguchi Y."/>
            <person name="Tourlousse D.M."/>
        </authorList>
    </citation>
    <scope>NUCLEOTIDE SEQUENCE</scope>
    <source>
        <strain evidence="1">301</strain>
    </source>
</reference>
<evidence type="ECO:0000313" key="1">
    <source>
        <dbReference type="EMBL" id="GLI22883.1"/>
    </source>
</evidence>
<accession>A0A9W6CS60</accession>
<name>A0A9W6CS60_XANFL</name>
<dbReference type="Proteomes" id="UP001144397">
    <property type="component" value="Unassembled WGS sequence"/>
</dbReference>
<comment type="caution">
    <text evidence="1">The sequence shown here is derived from an EMBL/GenBank/DDBJ whole genome shotgun (WGS) entry which is preliminary data.</text>
</comment>
<dbReference type="EMBL" id="BSDO01000003">
    <property type="protein sequence ID" value="GLI22883.1"/>
    <property type="molecule type" value="Genomic_DNA"/>
</dbReference>
<evidence type="ECO:0000313" key="2">
    <source>
        <dbReference type="Proteomes" id="UP001144397"/>
    </source>
</evidence>
<proteinExistence type="predicted"/>